<gene>
    <name evidence="3" type="ORF">SAMN06265371_11014</name>
</gene>
<organism evidence="3 4">
    <name type="scientific">Lutibacter agarilyticus</name>
    <dbReference type="NCBI Taxonomy" id="1109740"/>
    <lineage>
        <taxon>Bacteria</taxon>
        <taxon>Pseudomonadati</taxon>
        <taxon>Bacteroidota</taxon>
        <taxon>Flavobacteriia</taxon>
        <taxon>Flavobacteriales</taxon>
        <taxon>Flavobacteriaceae</taxon>
        <taxon>Lutibacter</taxon>
    </lineage>
</organism>
<evidence type="ECO:0000313" key="3">
    <source>
        <dbReference type="EMBL" id="SNR72218.1"/>
    </source>
</evidence>
<dbReference type="InterPro" id="IPR006015">
    <property type="entry name" value="Universal_stress_UspA"/>
</dbReference>
<evidence type="ECO:0000256" key="1">
    <source>
        <dbReference type="ARBA" id="ARBA00008791"/>
    </source>
</evidence>
<protein>
    <submittedName>
        <fullName evidence="3">Nucleotide-binding universal stress protein, UspA family</fullName>
    </submittedName>
</protein>
<evidence type="ECO:0000259" key="2">
    <source>
        <dbReference type="Pfam" id="PF00582"/>
    </source>
</evidence>
<dbReference type="PRINTS" id="PR01438">
    <property type="entry name" value="UNVRSLSTRESS"/>
</dbReference>
<dbReference type="InterPro" id="IPR006016">
    <property type="entry name" value="UspA"/>
</dbReference>
<dbReference type="PANTHER" id="PTHR46268:SF6">
    <property type="entry name" value="UNIVERSAL STRESS PROTEIN UP12"/>
    <property type="match status" value="1"/>
</dbReference>
<dbReference type="CDD" id="cd00293">
    <property type="entry name" value="USP-like"/>
    <property type="match status" value="1"/>
</dbReference>
<dbReference type="Gene3D" id="3.40.50.620">
    <property type="entry name" value="HUPs"/>
    <property type="match status" value="2"/>
</dbReference>
<reference evidence="3 4" key="1">
    <citation type="submission" date="2017-06" db="EMBL/GenBank/DDBJ databases">
        <authorList>
            <person name="Kim H.J."/>
            <person name="Triplett B.A."/>
        </authorList>
    </citation>
    <scope>NUCLEOTIDE SEQUENCE [LARGE SCALE GENOMIC DNA]</scope>
    <source>
        <strain evidence="3 4">DSM 29150</strain>
    </source>
</reference>
<dbReference type="InterPro" id="IPR014729">
    <property type="entry name" value="Rossmann-like_a/b/a_fold"/>
</dbReference>
<proteinExistence type="inferred from homology"/>
<accession>A0A238YN48</accession>
<dbReference type="SUPFAM" id="SSF52402">
    <property type="entry name" value="Adenine nucleotide alpha hydrolases-like"/>
    <property type="match status" value="2"/>
</dbReference>
<name>A0A238YN48_9FLAO</name>
<comment type="similarity">
    <text evidence="1">Belongs to the universal stress protein A family.</text>
</comment>
<evidence type="ECO:0000313" key="4">
    <source>
        <dbReference type="Proteomes" id="UP000198384"/>
    </source>
</evidence>
<dbReference type="RefSeq" id="WP_089382588.1">
    <property type="nucleotide sequence ID" value="NZ_FZNT01000010.1"/>
</dbReference>
<sequence length="278" mass="31617">MKNILIPTDFSENSWNAIVYGLEYFKNTNCTFYLLNVSLYTLPVNGDAPISASLEIQEALIKAAKAELKTTEKKINTLYPNKKHTFHTISSYNFFIEAVKTLVKEKKIDLIIMGTKGASGLTEMIIGSNTADLITQVKCPVLIVPENATYSTPKEIAFPTDYNIYYNPDILIEIIDLAKEHTSAIRILHVANKGEELTAFQKENKELLHNIFTNEQHSFHLVTNKKVALGIQCFIESRDIDMMVMIAKNINLFQRILFKPTVEDISYHTKIPFLVLHE</sequence>
<dbReference type="OrthoDB" id="9788959at2"/>
<keyword evidence="4" id="KW-1185">Reference proteome</keyword>
<dbReference type="Pfam" id="PF00582">
    <property type="entry name" value="Usp"/>
    <property type="match status" value="1"/>
</dbReference>
<dbReference type="PANTHER" id="PTHR46268">
    <property type="entry name" value="STRESS RESPONSE PROTEIN NHAX"/>
    <property type="match status" value="1"/>
</dbReference>
<dbReference type="AlphaFoldDB" id="A0A238YN48"/>
<feature type="domain" description="UspA" evidence="2">
    <location>
        <begin position="1"/>
        <end position="145"/>
    </location>
</feature>
<dbReference type="Proteomes" id="UP000198384">
    <property type="component" value="Unassembled WGS sequence"/>
</dbReference>
<dbReference type="EMBL" id="FZNT01000010">
    <property type="protein sequence ID" value="SNR72218.1"/>
    <property type="molecule type" value="Genomic_DNA"/>
</dbReference>